<evidence type="ECO:0000256" key="3">
    <source>
        <dbReference type="ARBA" id="ARBA00022553"/>
    </source>
</evidence>
<dbReference type="Gene3D" id="3.30.565.10">
    <property type="entry name" value="Histidine kinase-like ATPase, C-terminal domain"/>
    <property type="match status" value="1"/>
</dbReference>
<reference evidence="10 11" key="1">
    <citation type="submission" date="2020-08" db="EMBL/GenBank/DDBJ databases">
        <title>Genomic Encyclopedia of Type Strains, Phase IV (KMG-IV): sequencing the most valuable type-strain genomes for metagenomic binning, comparative biology and taxonomic classification.</title>
        <authorList>
            <person name="Goeker M."/>
        </authorList>
    </citation>
    <scope>NUCLEOTIDE SEQUENCE [LARGE SCALE GENOMIC DNA]</scope>
    <source>
        <strain evidence="10 11">DSM 23240</strain>
    </source>
</reference>
<proteinExistence type="predicted"/>
<dbReference type="InterPro" id="IPR004358">
    <property type="entry name" value="Sig_transdc_His_kin-like_C"/>
</dbReference>
<gene>
    <name evidence="10" type="ORF">HNR39_002979</name>
</gene>
<dbReference type="InterPro" id="IPR036890">
    <property type="entry name" value="HATPase_C_sf"/>
</dbReference>
<dbReference type="SUPFAM" id="SSF55874">
    <property type="entry name" value="ATPase domain of HSP90 chaperone/DNA topoisomerase II/histidine kinase"/>
    <property type="match status" value="1"/>
</dbReference>
<dbReference type="PRINTS" id="PR00344">
    <property type="entry name" value="BCTRLSENSOR"/>
</dbReference>
<dbReference type="Gene3D" id="1.10.287.130">
    <property type="match status" value="1"/>
</dbReference>
<dbReference type="GO" id="GO:0000155">
    <property type="term" value="F:phosphorelay sensor kinase activity"/>
    <property type="evidence" value="ECO:0007669"/>
    <property type="project" value="InterPro"/>
</dbReference>
<keyword evidence="7" id="KW-0067">ATP-binding</keyword>
<organism evidence="10 11">
    <name type="scientific">Glaciimonas immobilis</name>
    <dbReference type="NCBI Taxonomy" id="728004"/>
    <lineage>
        <taxon>Bacteria</taxon>
        <taxon>Pseudomonadati</taxon>
        <taxon>Pseudomonadota</taxon>
        <taxon>Betaproteobacteria</taxon>
        <taxon>Burkholderiales</taxon>
        <taxon>Oxalobacteraceae</taxon>
        <taxon>Glaciimonas</taxon>
    </lineage>
</organism>
<keyword evidence="11" id="KW-1185">Reference proteome</keyword>
<dbReference type="SMART" id="SM00388">
    <property type="entry name" value="HisKA"/>
    <property type="match status" value="1"/>
</dbReference>
<dbReference type="PANTHER" id="PTHR43065:SF46">
    <property type="entry name" value="C4-DICARBOXYLATE TRANSPORT SENSOR PROTEIN DCTB"/>
    <property type="match status" value="1"/>
</dbReference>
<dbReference type="InterPro" id="IPR005467">
    <property type="entry name" value="His_kinase_dom"/>
</dbReference>
<dbReference type="GO" id="GO:0005524">
    <property type="term" value="F:ATP binding"/>
    <property type="evidence" value="ECO:0007669"/>
    <property type="project" value="UniProtKB-KW"/>
</dbReference>
<dbReference type="InterPro" id="IPR036097">
    <property type="entry name" value="HisK_dim/P_sf"/>
</dbReference>
<keyword evidence="8" id="KW-0902">Two-component regulatory system</keyword>
<sequence>MNESSPEVLVSLPTNESDFFSFAETLPWPVIVIRSNGEVAGLTKDIVGLNVSPGLTDPGYFSTIFSAYSESLQGPMCWQIPQEVKLARTADDNMLVHERLILRRASTGSYLMIVNETKLRTLEVADIQTARLAAIGFMVAGVCHEMGNPLAAIRSMVQILGSDQEKKPAFFGKGLANIADNVRRLLDISDRLLNFGRVGDAARAGFYVDEAIDQAFSVMQQNGWSAQLKIEFVRDRTAVIFGSLNQLQEVFVNLFENAARAMNGVGILNVQTRIQSSNLVVVLVSDSGPGIPEDILPRVFEPFFTTKTLNRGTGLGLAISSEILLEHGGRITAANNAQGGACFQVELPLLGSAL</sequence>
<evidence type="ECO:0000256" key="2">
    <source>
        <dbReference type="ARBA" id="ARBA00012438"/>
    </source>
</evidence>
<evidence type="ECO:0000313" key="10">
    <source>
        <dbReference type="EMBL" id="MBB5201130.1"/>
    </source>
</evidence>
<dbReference type="PROSITE" id="PS50109">
    <property type="entry name" value="HIS_KIN"/>
    <property type="match status" value="1"/>
</dbReference>
<dbReference type="EC" id="2.7.13.3" evidence="2"/>
<evidence type="ECO:0000256" key="1">
    <source>
        <dbReference type="ARBA" id="ARBA00000085"/>
    </source>
</evidence>
<feature type="domain" description="Histidine kinase" evidence="9">
    <location>
        <begin position="141"/>
        <end position="351"/>
    </location>
</feature>
<evidence type="ECO:0000256" key="5">
    <source>
        <dbReference type="ARBA" id="ARBA00022741"/>
    </source>
</evidence>
<accession>A0A840RXE7</accession>
<dbReference type="SMART" id="SM00387">
    <property type="entry name" value="HATPase_c"/>
    <property type="match status" value="1"/>
</dbReference>
<comment type="caution">
    <text evidence="10">The sequence shown here is derived from an EMBL/GenBank/DDBJ whole genome shotgun (WGS) entry which is preliminary data.</text>
</comment>
<name>A0A840RXE7_9BURK</name>
<keyword evidence="4" id="KW-0808">Transferase</keyword>
<dbReference type="CDD" id="cd00082">
    <property type="entry name" value="HisKA"/>
    <property type="match status" value="1"/>
</dbReference>
<dbReference type="SUPFAM" id="SSF47384">
    <property type="entry name" value="Homodimeric domain of signal transducing histidine kinase"/>
    <property type="match status" value="1"/>
</dbReference>
<keyword evidence="3" id="KW-0597">Phosphoprotein</keyword>
<dbReference type="Proteomes" id="UP000571084">
    <property type="component" value="Unassembled WGS sequence"/>
</dbReference>
<dbReference type="PANTHER" id="PTHR43065">
    <property type="entry name" value="SENSOR HISTIDINE KINASE"/>
    <property type="match status" value="1"/>
</dbReference>
<dbReference type="InterPro" id="IPR003594">
    <property type="entry name" value="HATPase_dom"/>
</dbReference>
<keyword evidence="5" id="KW-0547">Nucleotide-binding</keyword>
<evidence type="ECO:0000256" key="8">
    <source>
        <dbReference type="ARBA" id="ARBA00023012"/>
    </source>
</evidence>
<protein>
    <recommendedName>
        <fullName evidence="2">histidine kinase</fullName>
        <ecNumber evidence="2">2.7.13.3</ecNumber>
    </recommendedName>
</protein>
<dbReference type="InterPro" id="IPR003661">
    <property type="entry name" value="HisK_dim/P_dom"/>
</dbReference>
<dbReference type="EMBL" id="JACHHQ010000006">
    <property type="protein sequence ID" value="MBB5201130.1"/>
    <property type="molecule type" value="Genomic_DNA"/>
</dbReference>
<evidence type="ECO:0000259" key="9">
    <source>
        <dbReference type="PROSITE" id="PS50109"/>
    </source>
</evidence>
<dbReference type="Pfam" id="PF00512">
    <property type="entry name" value="HisKA"/>
    <property type="match status" value="1"/>
</dbReference>
<evidence type="ECO:0000313" key="11">
    <source>
        <dbReference type="Proteomes" id="UP000571084"/>
    </source>
</evidence>
<dbReference type="RefSeq" id="WP_168056738.1">
    <property type="nucleotide sequence ID" value="NZ_JAAOZT010000012.1"/>
</dbReference>
<evidence type="ECO:0000256" key="6">
    <source>
        <dbReference type="ARBA" id="ARBA00022777"/>
    </source>
</evidence>
<keyword evidence="6 10" id="KW-0418">Kinase</keyword>
<evidence type="ECO:0000256" key="4">
    <source>
        <dbReference type="ARBA" id="ARBA00022679"/>
    </source>
</evidence>
<evidence type="ECO:0000256" key="7">
    <source>
        <dbReference type="ARBA" id="ARBA00022840"/>
    </source>
</evidence>
<dbReference type="AlphaFoldDB" id="A0A840RXE7"/>
<comment type="catalytic activity">
    <reaction evidence="1">
        <text>ATP + protein L-histidine = ADP + protein N-phospho-L-histidine.</text>
        <dbReference type="EC" id="2.7.13.3"/>
    </reaction>
</comment>
<dbReference type="Pfam" id="PF02518">
    <property type="entry name" value="HATPase_c"/>
    <property type="match status" value="1"/>
</dbReference>